<sequence>MVTLGSDTTLESIDRLTLDYLAILEEIAVSKQQLESVLHEGFQNLSHTRLVLGQTAISPLSYNNVMEPTALITYEKVDDSISFDLEIGHGNKIVSESNNETKNSKQSQSSKTSSASDPIRWFAALPPHSLRSARSNFQKSLVVITHLATLQSRAESFRKQIHFPSTQ</sequence>
<dbReference type="Proteomes" id="UP001165289">
    <property type="component" value="Unassembled WGS sequence"/>
</dbReference>
<evidence type="ECO:0000256" key="1">
    <source>
        <dbReference type="ARBA" id="ARBA00093634"/>
    </source>
</evidence>
<dbReference type="AlphaFoldDB" id="A0AAV7KI75"/>
<dbReference type="PANTHER" id="PTHR31996">
    <property type="entry name" value="COILED-COIL DOMAIN-CONTAINING PROTEIN 115"/>
    <property type="match status" value="1"/>
</dbReference>
<accession>A0AAV7KI75</accession>
<reference evidence="3 4" key="1">
    <citation type="journal article" date="2023" name="BMC Biol.">
        <title>The compact genome of the sponge Oopsacas minuta (Hexactinellida) is lacking key metazoan core genes.</title>
        <authorList>
            <person name="Santini S."/>
            <person name="Schenkelaars Q."/>
            <person name="Jourda C."/>
            <person name="Duchesne M."/>
            <person name="Belahbib H."/>
            <person name="Rocher C."/>
            <person name="Selva M."/>
            <person name="Riesgo A."/>
            <person name="Vervoort M."/>
            <person name="Leys S.P."/>
            <person name="Kodjabachian L."/>
            <person name="Le Bivic A."/>
            <person name="Borchiellini C."/>
            <person name="Claverie J.M."/>
            <person name="Renard E."/>
        </authorList>
    </citation>
    <scope>NUCLEOTIDE SEQUENCE [LARGE SCALE GENOMIC DNA]</scope>
    <source>
        <strain evidence="3">SPO-2</strain>
    </source>
</reference>
<keyword evidence="4" id="KW-1185">Reference proteome</keyword>
<dbReference type="GO" id="GO:0051082">
    <property type="term" value="F:unfolded protein binding"/>
    <property type="evidence" value="ECO:0007669"/>
    <property type="project" value="TreeGrafter"/>
</dbReference>
<evidence type="ECO:0000313" key="4">
    <source>
        <dbReference type="Proteomes" id="UP001165289"/>
    </source>
</evidence>
<feature type="compositionally biased region" description="Low complexity" evidence="2">
    <location>
        <begin position="95"/>
        <end position="114"/>
    </location>
</feature>
<gene>
    <name evidence="3" type="ORF">LOD99_14184</name>
</gene>
<feature type="region of interest" description="Disordered" evidence="2">
    <location>
        <begin position="94"/>
        <end position="115"/>
    </location>
</feature>
<organism evidence="3 4">
    <name type="scientific">Oopsacas minuta</name>
    <dbReference type="NCBI Taxonomy" id="111878"/>
    <lineage>
        <taxon>Eukaryota</taxon>
        <taxon>Metazoa</taxon>
        <taxon>Porifera</taxon>
        <taxon>Hexactinellida</taxon>
        <taxon>Hexasterophora</taxon>
        <taxon>Lyssacinosida</taxon>
        <taxon>Leucopsacidae</taxon>
        <taxon>Oopsacas</taxon>
    </lineage>
</organism>
<dbReference type="EMBL" id="JAKMXF010000033">
    <property type="protein sequence ID" value="KAI6660600.1"/>
    <property type="molecule type" value="Genomic_DNA"/>
</dbReference>
<name>A0AAV7KI75_9METZ</name>
<dbReference type="GO" id="GO:0070072">
    <property type="term" value="P:vacuolar proton-transporting V-type ATPase complex assembly"/>
    <property type="evidence" value="ECO:0007669"/>
    <property type="project" value="InterPro"/>
</dbReference>
<evidence type="ECO:0000256" key="2">
    <source>
        <dbReference type="SAM" id="MobiDB-lite"/>
    </source>
</evidence>
<evidence type="ECO:0000313" key="3">
    <source>
        <dbReference type="EMBL" id="KAI6660600.1"/>
    </source>
</evidence>
<dbReference type="PANTHER" id="PTHR31996:SF2">
    <property type="entry name" value="COILED-COIL DOMAIN-CONTAINING PROTEIN 115"/>
    <property type="match status" value="1"/>
</dbReference>
<dbReference type="Pfam" id="PF21730">
    <property type="entry name" value="Vma22_CCDC115"/>
    <property type="match status" value="1"/>
</dbReference>
<protein>
    <recommendedName>
        <fullName evidence="1">Vacuolar ATPase assembly protein VMA22</fullName>
    </recommendedName>
</protein>
<proteinExistence type="predicted"/>
<dbReference type="InterPro" id="IPR040357">
    <property type="entry name" value="Vma22/CCDC115"/>
</dbReference>
<comment type="caution">
    <text evidence="3">The sequence shown here is derived from an EMBL/GenBank/DDBJ whole genome shotgun (WGS) entry which is preliminary data.</text>
</comment>